<sequence length="120" mass="13960">MLTYRPLPVRTVSPVARRLHALLRYCPGYSEAYDSPSTRRAQWVLDALEQLNRSDLPLGCRDAVYELQQCHLPASLTRYLSVDQLCKIIVELGRYCAYRNVAEEEFAREQTRGRSRSRVR</sequence>
<gene>
    <name evidence="1" type="ORF">EPA93_43265</name>
</gene>
<dbReference type="EMBL" id="CP035758">
    <property type="protein sequence ID" value="QBD82436.1"/>
    <property type="molecule type" value="Genomic_DNA"/>
</dbReference>
<dbReference type="Proteomes" id="UP000290365">
    <property type="component" value="Chromosome"/>
</dbReference>
<dbReference type="RefSeq" id="WP_129893505.1">
    <property type="nucleotide sequence ID" value="NZ_CP035758.1"/>
</dbReference>
<name>A0A4P6K4H9_KTERU</name>
<protein>
    <submittedName>
        <fullName evidence="1">Uncharacterized protein</fullName>
    </submittedName>
</protein>
<reference evidence="1 2" key="1">
    <citation type="submission" date="2019-01" db="EMBL/GenBank/DDBJ databases">
        <title>Ktedonosporobacter rubrisoli SCAWS-G2.</title>
        <authorList>
            <person name="Huang Y."/>
            <person name="Yan B."/>
        </authorList>
    </citation>
    <scope>NUCLEOTIDE SEQUENCE [LARGE SCALE GENOMIC DNA]</scope>
    <source>
        <strain evidence="1 2">SCAWS-G2</strain>
    </source>
</reference>
<dbReference type="AlphaFoldDB" id="A0A4P6K4H9"/>
<evidence type="ECO:0000313" key="1">
    <source>
        <dbReference type="EMBL" id="QBD82436.1"/>
    </source>
</evidence>
<dbReference type="KEGG" id="kbs:EPA93_43265"/>
<organism evidence="1 2">
    <name type="scientific">Ktedonosporobacter rubrisoli</name>
    <dbReference type="NCBI Taxonomy" id="2509675"/>
    <lineage>
        <taxon>Bacteria</taxon>
        <taxon>Bacillati</taxon>
        <taxon>Chloroflexota</taxon>
        <taxon>Ktedonobacteria</taxon>
        <taxon>Ktedonobacterales</taxon>
        <taxon>Ktedonosporobacteraceae</taxon>
        <taxon>Ktedonosporobacter</taxon>
    </lineage>
</organism>
<keyword evidence="2" id="KW-1185">Reference proteome</keyword>
<evidence type="ECO:0000313" key="2">
    <source>
        <dbReference type="Proteomes" id="UP000290365"/>
    </source>
</evidence>
<proteinExistence type="predicted"/>
<accession>A0A4P6K4H9</accession>